<dbReference type="PROSITE" id="PS50404">
    <property type="entry name" value="GST_NTER"/>
    <property type="match status" value="1"/>
</dbReference>
<protein>
    <recommendedName>
        <fullName evidence="1">GST N-terminal domain-containing protein</fullName>
    </recommendedName>
</protein>
<sequence>MTAQIHPPDQTATLIRPRLFYSSGSPYARICRMAIRERELTNAVEEIETTLRDPQASVLPFSPAGRVPALTLPDGPTLTETTLVLGWLDRQGEAPVVLPVEDQSVSAYGRVLGLLDGIAVWNRELRRPVNERSPSVIALEQVRARRIADALEEDIAKGAYREMSGHHIDAGYLTLAAVLGYAERRHTVWDWRTGRPALIDWFERASQRPAFADTLPPPSGI</sequence>
<evidence type="ECO:0000313" key="3">
    <source>
        <dbReference type="Proteomes" id="UP000244571"/>
    </source>
</evidence>
<feature type="domain" description="GST N-terminal" evidence="1">
    <location>
        <begin position="15"/>
        <end position="96"/>
    </location>
</feature>
<dbReference type="EMBL" id="CP028901">
    <property type="protein sequence ID" value="AWB33196.1"/>
    <property type="molecule type" value="Genomic_DNA"/>
</dbReference>
<name>A0A2R4XHB6_9BURK</name>
<dbReference type="AlphaFoldDB" id="A0A2R4XHB6"/>
<keyword evidence="3" id="KW-1185">Reference proteome</keyword>
<dbReference type="Pfam" id="PF13409">
    <property type="entry name" value="GST_N_2"/>
    <property type="match status" value="1"/>
</dbReference>
<dbReference type="Gene3D" id="3.40.30.10">
    <property type="entry name" value="Glutaredoxin"/>
    <property type="match status" value="1"/>
</dbReference>
<dbReference type="KEGG" id="boz:DBV39_05145"/>
<proteinExistence type="predicted"/>
<dbReference type="InterPro" id="IPR036249">
    <property type="entry name" value="Thioredoxin-like_sf"/>
</dbReference>
<reference evidence="2 3" key="1">
    <citation type="submission" date="2018-04" db="EMBL/GenBank/DDBJ databases">
        <title>Bordetella sp. HZ20 isolated from seawater.</title>
        <authorList>
            <person name="Sun C."/>
        </authorList>
    </citation>
    <scope>NUCLEOTIDE SEQUENCE [LARGE SCALE GENOMIC DNA]</scope>
    <source>
        <strain evidence="2 3">HZ20</strain>
    </source>
</reference>
<dbReference type="RefSeq" id="WP_108620625.1">
    <property type="nucleotide sequence ID" value="NZ_CP028901.1"/>
</dbReference>
<dbReference type="InterPro" id="IPR036282">
    <property type="entry name" value="Glutathione-S-Trfase_C_sf"/>
</dbReference>
<evidence type="ECO:0000313" key="2">
    <source>
        <dbReference type="EMBL" id="AWB33196.1"/>
    </source>
</evidence>
<dbReference type="OrthoDB" id="9782992at2"/>
<organism evidence="2 3">
    <name type="scientific">Orrella marina</name>
    <dbReference type="NCBI Taxonomy" id="2163011"/>
    <lineage>
        <taxon>Bacteria</taxon>
        <taxon>Pseudomonadati</taxon>
        <taxon>Pseudomonadota</taxon>
        <taxon>Betaproteobacteria</taxon>
        <taxon>Burkholderiales</taxon>
        <taxon>Alcaligenaceae</taxon>
        <taxon>Orrella</taxon>
    </lineage>
</organism>
<dbReference type="SUPFAM" id="SSF52833">
    <property type="entry name" value="Thioredoxin-like"/>
    <property type="match status" value="1"/>
</dbReference>
<dbReference type="Proteomes" id="UP000244571">
    <property type="component" value="Chromosome"/>
</dbReference>
<evidence type="ECO:0000259" key="1">
    <source>
        <dbReference type="PROSITE" id="PS50404"/>
    </source>
</evidence>
<dbReference type="SUPFAM" id="SSF47616">
    <property type="entry name" value="GST C-terminal domain-like"/>
    <property type="match status" value="1"/>
</dbReference>
<accession>A0A2R4XHB6</accession>
<dbReference type="Gene3D" id="1.20.1050.10">
    <property type="match status" value="1"/>
</dbReference>
<dbReference type="InterPro" id="IPR004045">
    <property type="entry name" value="Glutathione_S-Trfase_N"/>
</dbReference>
<gene>
    <name evidence="2" type="ORF">DBV39_05145</name>
</gene>